<evidence type="ECO:0000313" key="2">
    <source>
        <dbReference type="EMBL" id="GHF35171.1"/>
    </source>
</evidence>
<sequence length="148" mass="16244">MPGAGEPVEYPLLKGTDFPPVPQYVTLGQDGYLWVTTDNSRLVQVNRASPASQLPTGNDVPIPSAGIVPDPRALRTDGRKSVWIASPSYAEYPIIQYDIVNQKVLTQFTLDSEPLPQTLTRLMTYTETRDPRPVCIPTGSYSPNPCTP</sequence>
<comment type="caution">
    <text evidence="2">The sequence shown here is derived from an EMBL/GenBank/DDBJ whole genome shotgun (WGS) entry which is preliminary data.</text>
</comment>
<dbReference type="AlphaFoldDB" id="A0A919EBS2"/>
<dbReference type="RefSeq" id="WP_190128664.1">
    <property type="nucleotide sequence ID" value="NZ_BNBD01000002.1"/>
</dbReference>
<name>A0A919EBS2_9ACTN</name>
<evidence type="ECO:0000313" key="3">
    <source>
        <dbReference type="Proteomes" id="UP000638313"/>
    </source>
</evidence>
<accession>A0A919EBS2</accession>
<keyword evidence="3" id="KW-1185">Reference proteome</keyword>
<organism evidence="2 3">
    <name type="scientific">Streptomyces mashuensis</name>
    <dbReference type="NCBI Taxonomy" id="33904"/>
    <lineage>
        <taxon>Bacteria</taxon>
        <taxon>Bacillati</taxon>
        <taxon>Actinomycetota</taxon>
        <taxon>Actinomycetes</taxon>
        <taxon>Kitasatosporales</taxon>
        <taxon>Streptomycetaceae</taxon>
        <taxon>Streptomyces</taxon>
    </lineage>
</organism>
<protein>
    <submittedName>
        <fullName evidence="2">Uncharacterized protein</fullName>
    </submittedName>
</protein>
<dbReference type="Proteomes" id="UP000638313">
    <property type="component" value="Unassembled WGS sequence"/>
</dbReference>
<evidence type="ECO:0000256" key="1">
    <source>
        <dbReference type="SAM" id="MobiDB-lite"/>
    </source>
</evidence>
<gene>
    <name evidence="2" type="ORF">GCM10010218_15450</name>
</gene>
<reference evidence="2" key="1">
    <citation type="journal article" date="2014" name="Int. J. Syst. Evol. Microbiol.">
        <title>Complete genome sequence of Corynebacterium casei LMG S-19264T (=DSM 44701T), isolated from a smear-ripened cheese.</title>
        <authorList>
            <consortium name="US DOE Joint Genome Institute (JGI-PGF)"/>
            <person name="Walter F."/>
            <person name="Albersmeier A."/>
            <person name="Kalinowski J."/>
            <person name="Ruckert C."/>
        </authorList>
    </citation>
    <scope>NUCLEOTIDE SEQUENCE</scope>
    <source>
        <strain evidence="2">JCM 4059</strain>
    </source>
</reference>
<dbReference type="EMBL" id="BNBD01000002">
    <property type="protein sequence ID" value="GHF35171.1"/>
    <property type="molecule type" value="Genomic_DNA"/>
</dbReference>
<reference evidence="2" key="2">
    <citation type="submission" date="2020-09" db="EMBL/GenBank/DDBJ databases">
        <authorList>
            <person name="Sun Q."/>
            <person name="Ohkuma M."/>
        </authorList>
    </citation>
    <scope>NUCLEOTIDE SEQUENCE</scope>
    <source>
        <strain evidence="2">JCM 4059</strain>
    </source>
</reference>
<proteinExistence type="predicted"/>
<feature type="region of interest" description="Disordered" evidence="1">
    <location>
        <begin position="49"/>
        <end position="71"/>
    </location>
</feature>